<dbReference type="AlphaFoldDB" id="A0A9P6KGM8"/>
<feature type="compositionally biased region" description="Low complexity" evidence="1">
    <location>
        <begin position="280"/>
        <end position="324"/>
    </location>
</feature>
<evidence type="ECO:0000313" key="2">
    <source>
        <dbReference type="EMBL" id="KAF9584198.1"/>
    </source>
</evidence>
<feature type="compositionally biased region" description="Polar residues" evidence="1">
    <location>
        <begin position="472"/>
        <end position="481"/>
    </location>
</feature>
<feature type="region of interest" description="Disordered" evidence="1">
    <location>
        <begin position="472"/>
        <end position="512"/>
    </location>
</feature>
<feature type="region of interest" description="Disordered" evidence="1">
    <location>
        <begin position="697"/>
        <end position="798"/>
    </location>
</feature>
<feature type="compositionally biased region" description="Low complexity" evidence="1">
    <location>
        <begin position="776"/>
        <end position="793"/>
    </location>
</feature>
<evidence type="ECO:0008006" key="4">
    <source>
        <dbReference type="Google" id="ProtNLM"/>
    </source>
</evidence>
<dbReference type="InterPro" id="IPR036181">
    <property type="entry name" value="MIT_dom_sf"/>
</dbReference>
<accession>A0A9P6KGM8</accession>
<feature type="compositionally biased region" description="Polar residues" evidence="1">
    <location>
        <begin position="233"/>
        <end position="242"/>
    </location>
</feature>
<gene>
    <name evidence="2" type="ORF">BGW38_007250</name>
</gene>
<comment type="caution">
    <text evidence="2">The sequence shown here is derived from an EMBL/GenBank/DDBJ whole genome shotgun (WGS) entry which is preliminary data.</text>
</comment>
<keyword evidence="3" id="KW-1185">Reference proteome</keyword>
<organism evidence="2 3">
    <name type="scientific">Lunasporangiospora selenospora</name>
    <dbReference type="NCBI Taxonomy" id="979761"/>
    <lineage>
        <taxon>Eukaryota</taxon>
        <taxon>Fungi</taxon>
        <taxon>Fungi incertae sedis</taxon>
        <taxon>Mucoromycota</taxon>
        <taxon>Mortierellomycotina</taxon>
        <taxon>Mortierellomycetes</taxon>
        <taxon>Mortierellales</taxon>
        <taxon>Mortierellaceae</taxon>
        <taxon>Lunasporangiospora</taxon>
    </lineage>
</organism>
<protein>
    <recommendedName>
        <fullName evidence="4">MIT domain-containing protein</fullName>
    </recommendedName>
</protein>
<dbReference type="OrthoDB" id="2245455at2759"/>
<feature type="compositionally biased region" description="Polar residues" evidence="1">
    <location>
        <begin position="120"/>
        <end position="141"/>
    </location>
</feature>
<dbReference type="Proteomes" id="UP000780801">
    <property type="component" value="Unassembled WGS sequence"/>
</dbReference>
<sequence length="906" mass="97172">MGSPPPAYYQPQFQSPTQFQSPIVHGMDLTRPPSPSTSKTILTMALMEAQSAVQLDNLGDVPGALEAYSKAVVLLGKVMDSSSSTDEMERLRAINTQHAPPPRPPRPASPALYTHRREGSGSTDPSRASPVPSQGPTTTILKRTKKQVPIPPPLPLHAMTDNNDAASGPLSASGTVQKQVRICAPGDPVPTSTVPGASQKTWARDAGAVPIHSAPTSPLPPTPTALSPPYSEGTLSGGSMTSPKMAHIGAGPLSPPPGPIPIPGARTSSRQGYHRGSGGSQSSAASPPNPKSPLSQSPATTLTSPPLTPAQTRRVQPQQQQQGYIPPPTPNQSQSPFPGGAQFQAMLKMQQQMKAMQISPRYPHPVYSPQQYPLSSELYALQHQLLVNAGVHPPEGGEGIPTNNEISDLMKFYDDDEMLLNELLPKFAADQAFFAAGGATAISDVGMHDPSLKVEAPIEKKVSFNLEPQIQRKGSSRNLLSSPVPEEPEDDDETVHVASPIPGKHHHQRSYSQSSLLDHQKQLQQNYAMLRNQPSFSKLGSGVTAADKLWTASMTSVNSSLSSGSNGALTLFDVISDDPFASMHFPLPPSTLEPEPKDIYLRSYWLIRRMHGMLSKRGLLAVLMADSHPSAQHLHNHPIQSPRAGLFGGGASGGSVLTESDQDRNMISKDLETLESTAMQIWQKLSKKLPYIHRPGTFSYSPSPRRASDGSLVIKVGGGGGPMGPTGVLSNNNANSGAHFSSSASFQYHQQQQLQQDQDDHYSGSSNDGNDDPLISGFSSFSNSNSSSSSSGGSSSGGLKSQWKSFSKSVQKTMSSNKIDDSGTYTEAVTHLFQSSYILEAMLKHFTEQSPMGKPTTKAHKQVIQILERLRRLSEFLHLTICAFVIRDLGELTGKYVKRVGNWATD</sequence>
<feature type="compositionally biased region" description="Pro residues" evidence="1">
    <location>
        <begin position="253"/>
        <end position="262"/>
    </location>
</feature>
<reference evidence="2" key="1">
    <citation type="journal article" date="2020" name="Fungal Divers.">
        <title>Resolving the Mortierellaceae phylogeny through synthesis of multi-gene phylogenetics and phylogenomics.</title>
        <authorList>
            <person name="Vandepol N."/>
            <person name="Liber J."/>
            <person name="Desiro A."/>
            <person name="Na H."/>
            <person name="Kennedy M."/>
            <person name="Barry K."/>
            <person name="Grigoriev I.V."/>
            <person name="Miller A.N."/>
            <person name="O'Donnell K."/>
            <person name="Stajich J.E."/>
            <person name="Bonito G."/>
        </authorList>
    </citation>
    <scope>NUCLEOTIDE SEQUENCE</scope>
    <source>
        <strain evidence="2">KOD1015</strain>
    </source>
</reference>
<dbReference type="EMBL" id="JAABOA010000475">
    <property type="protein sequence ID" value="KAF9584198.1"/>
    <property type="molecule type" value="Genomic_DNA"/>
</dbReference>
<dbReference type="SUPFAM" id="SSF116846">
    <property type="entry name" value="MIT domain"/>
    <property type="match status" value="1"/>
</dbReference>
<name>A0A9P6KGM8_9FUNG</name>
<feature type="compositionally biased region" description="Low complexity" evidence="1">
    <location>
        <begin position="738"/>
        <end position="756"/>
    </location>
</feature>
<dbReference type="PANTHER" id="PTHR37327">
    <property type="entry name" value="CHROMOSOME 1, WHOLE GENOME SHOTGUN SEQUENCE"/>
    <property type="match status" value="1"/>
</dbReference>
<dbReference type="PANTHER" id="PTHR37327:SF1">
    <property type="entry name" value="MICROTUBULE INTERACTING AND TRANSPORT DOMAIN-CONTAINING PROTEIN"/>
    <property type="match status" value="1"/>
</dbReference>
<feature type="compositionally biased region" description="Polar residues" evidence="1">
    <location>
        <begin position="190"/>
        <end position="201"/>
    </location>
</feature>
<proteinExistence type="predicted"/>
<feature type="region of interest" description="Disordered" evidence="1">
    <location>
        <begin position="94"/>
        <end position="340"/>
    </location>
</feature>
<evidence type="ECO:0000256" key="1">
    <source>
        <dbReference type="SAM" id="MobiDB-lite"/>
    </source>
</evidence>
<evidence type="ECO:0000313" key="3">
    <source>
        <dbReference type="Proteomes" id="UP000780801"/>
    </source>
</evidence>
<feature type="compositionally biased region" description="Polar residues" evidence="1">
    <location>
        <begin position="160"/>
        <end position="178"/>
    </location>
</feature>
<feature type="compositionally biased region" description="Pro residues" evidence="1">
    <location>
        <begin position="99"/>
        <end position="108"/>
    </location>
</feature>